<dbReference type="STRING" id="83401.SAMN05421742_103229"/>
<dbReference type="Proteomes" id="UP000217076">
    <property type="component" value="Unassembled WGS sequence"/>
</dbReference>
<organism evidence="1 2">
    <name type="scientific">Roseospirillum parvum</name>
    <dbReference type="NCBI Taxonomy" id="83401"/>
    <lineage>
        <taxon>Bacteria</taxon>
        <taxon>Pseudomonadati</taxon>
        <taxon>Pseudomonadota</taxon>
        <taxon>Alphaproteobacteria</taxon>
        <taxon>Rhodospirillales</taxon>
        <taxon>Rhodospirillaceae</taxon>
        <taxon>Roseospirillum</taxon>
    </lineage>
</organism>
<reference evidence="2" key="1">
    <citation type="submission" date="2016-10" db="EMBL/GenBank/DDBJ databases">
        <authorList>
            <person name="Varghese N."/>
            <person name="Submissions S."/>
        </authorList>
    </citation>
    <scope>NUCLEOTIDE SEQUENCE [LARGE SCALE GENOMIC DNA]</scope>
    <source>
        <strain evidence="2">930I</strain>
    </source>
</reference>
<protein>
    <submittedName>
        <fullName evidence="1">Uncharacterized protein</fullName>
    </submittedName>
</protein>
<sequence>MTFKVLKRLAAALLLVGGLNSCYLPDDYLAEIRLNWSGGYGLIYKGILTWVPLYADIIDGKLSAAEASEKVAQIRDDLARDSHFKSIESLGRGQFRVYYEREGILGPSEQVSFVRRNALILSLISKEDGTLEVRANTIPAERLSDLDRLDLSTIGRFRVTTNAQVIKHNAPVAGPYPQGYPGFYVFDWHLTGNPALMDSPKLTAVRRPAKGLP</sequence>
<dbReference type="OrthoDB" id="7347145at2"/>
<gene>
    <name evidence="1" type="ORF">SAMN05421742_103229</name>
</gene>
<name>A0A1G7Y972_9PROT</name>
<proteinExistence type="predicted"/>
<accession>A0A1G7Y972</accession>
<evidence type="ECO:0000313" key="1">
    <source>
        <dbReference type="EMBL" id="SDG92914.1"/>
    </source>
</evidence>
<dbReference type="RefSeq" id="WP_092617075.1">
    <property type="nucleotide sequence ID" value="NZ_FNCV01000003.1"/>
</dbReference>
<dbReference type="AlphaFoldDB" id="A0A1G7Y972"/>
<dbReference type="EMBL" id="FNCV01000003">
    <property type="protein sequence ID" value="SDG92914.1"/>
    <property type="molecule type" value="Genomic_DNA"/>
</dbReference>
<evidence type="ECO:0000313" key="2">
    <source>
        <dbReference type="Proteomes" id="UP000217076"/>
    </source>
</evidence>
<keyword evidence="2" id="KW-1185">Reference proteome</keyword>